<name>A0ABU9XIM0_9BACI</name>
<comment type="caution">
    <text evidence="2">The sequence shown here is derived from an EMBL/GenBank/DDBJ whole genome shotgun (WGS) entry which is preliminary data.</text>
</comment>
<dbReference type="EMBL" id="JBDIML010000003">
    <property type="protein sequence ID" value="MEN2767521.1"/>
    <property type="molecule type" value="Genomic_DNA"/>
</dbReference>
<dbReference type="EC" id="2.4.-.-" evidence="2"/>
<dbReference type="Proteomes" id="UP001444625">
    <property type="component" value="Unassembled WGS sequence"/>
</dbReference>
<evidence type="ECO:0000313" key="2">
    <source>
        <dbReference type="EMBL" id="MEN2767521.1"/>
    </source>
</evidence>
<dbReference type="InterPro" id="IPR055259">
    <property type="entry name" value="YkvP/CgeB_Glyco_trans-like"/>
</dbReference>
<dbReference type="Pfam" id="PF13524">
    <property type="entry name" value="Glyco_trans_1_2"/>
    <property type="match status" value="1"/>
</dbReference>
<protein>
    <submittedName>
        <fullName evidence="2">Glycosyltransferase</fullName>
        <ecNumber evidence="2">2.4.-.-</ecNumber>
    </submittedName>
</protein>
<proteinExistence type="predicted"/>
<evidence type="ECO:0000259" key="1">
    <source>
        <dbReference type="Pfam" id="PF13524"/>
    </source>
</evidence>
<gene>
    <name evidence="2" type="ORF">ABC228_10005</name>
</gene>
<dbReference type="GO" id="GO:0016757">
    <property type="term" value="F:glycosyltransferase activity"/>
    <property type="evidence" value="ECO:0007669"/>
    <property type="project" value="UniProtKB-KW"/>
</dbReference>
<feature type="domain" description="Spore protein YkvP/CgeB glycosyl transferase-like" evidence="1">
    <location>
        <begin position="186"/>
        <end position="318"/>
    </location>
</feature>
<reference evidence="2 3" key="1">
    <citation type="submission" date="2024-05" db="EMBL/GenBank/DDBJ databases">
        <authorList>
            <person name="Haq I."/>
            <person name="Ullah Z."/>
            <person name="Ahmad R."/>
            <person name="Li M."/>
            <person name="Tong Y."/>
        </authorList>
    </citation>
    <scope>NUCLEOTIDE SEQUENCE [LARGE SCALE GENOMIC DNA]</scope>
    <source>
        <strain evidence="2 3">16A2E</strain>
    </source>
</reference>
<keyword evidence="2" id="KW-0808">Transferase</keyword>
<keyword evidence="2" id="KW-0328">Glycosyltransferase</keyword>
<dbReference type="RefSeq" id="WP_345824995.1">
    <property type="nucleotide sequence ID" value="NZ_JBDIML010000003.1"/>
</dbReference>
<organism evidence="2 3">
    <name type="scientific">Ornithinibacillus xuwenensis</name>
    <dbReference type="NCBI Taxonomy" id="3144668"/>
    <lineage>
        <taxon>Bacteria</taxon>
        <taxon>Bacillati</taxon>
        <taxon>Bacillota</taxon>
        <taxon>Bacilli</taxon>
        <taxon>Bacillales</taxon>
        <taxon>Bacillaceae</taxon>
        <taxon>Ornithinibacillus</taxon>
    </lineage>
</organism>
<accession>A0ABU9XIM0</accession>
<evidence type="ECO:0000313" key="3">
    <source>
        <dbReference type="Proteomes" id="UP001444625"/>
    </source>
</evidence>
<sequence length="333" mass="39182">MNKKLTILILIKPFDQTFPKHKPKMEMIREIENFAEVYYWYQDGDIRDILSKLNITPDFIFHYDIAWDRYALAPKITGLDQVNIPKGCFVIDLHWNNPKREAYIYKNKIDLIFSVSKHPFLTVFPKFENKLCWLPWSINPKLFKDWNQEKTIDFLLMGLVYSDDPNLNLKVQAPKGRYAFRDQVLERMKDEPGFVFHPHPGHFAKGSALFMNEKYAKELNRSKIFFTCGSTNKTGSFAVLKYFEALGCKTLLLAEPNKDVKDLGFIDGVNYVACNTENFYEKAHYYLKNEGEREKIVAAGYQFIHQNHTNQVRAKQFVNYVQEFISRTDTKHI</sequence>
<keyword evidence="3" id="KW-1185">Reference proteome</keyword>